<dbReference type="InterPro" id="IPR005302">
    <property type="entry name" value="MoCF_Sase_C"/>
</dbReference>
<dbReference type="Proteomes" id="UP000317257">
    <property type="component" value="Unassembled WGS sequence"/>
</dbReference>
<dbReference type="PANTHER" id="PTHR14237">
    <property type="entry name" value="MOLYBDOPTERIN COFACTOR SULFURASE MOSC"/>
    <property type="match status" value="1"/>
</dbReference>
<dbReference type="AlphaFoldDB" id="A0A5C6GGX0"/>
<dbReference type="SUPFAM" id="SSF50800">
    <property type="entry name" value="PK beta-barrel domain-like"/>
    <property type="match status" value="1"/>
</dbReference>
<dbReference type="InterPro" id="IPR005303">
    <property type="entry name" value="MOCOS_middle"/>
</dbReference>
<dbReference type="InterPro" id="IPR011037">
    <property type="entry name" value="Pyrv_Knase-like_insert_dom_sf"/>
</dbReference>
<dbReference type="PANTHER" id="PTHR14237:SF23">
    <property type="entry name" value="MOSC DOMAIN PROTEIN (AFU_ORTHOLOGUE AFUA_7G05900)"/>
    <property type="match status" value="1"/>
</dbReference>
<sequence length="445" mass="50240">MAVFDYGAVFLMAVTIIVFMIPVFIVFPPVPVDPSDALRQTHSKLGRSQRESNLRSQYDAKHQPQEGKTPKINSLHIYPIKSCRGIELDKAKILPTGLEHDRLYMFAQFKPRSQSAITESGGQAGSNYVWEFLTLRQLPRLANVKVNIWLPDASKKSRLLGSPEGAFVSVRFPWQDSGLLGLVQLVVAKFSRGLSAVAEKEFILPLEFPSKQEINERGYEFANVKIWVNVSHALNMSKELPTELATYLGVKNPLGIFRSDPLSRRKVFPSAPRNDVSRHGTEIDFQDAFPVHLLNLPSIRALELEIQKDKTIDRLDARRFRGNIVVSGFKRYDEDDWKSVAFRHPGRSGIMSTFDVSCRTVRLRCKLPNVDPATGIRHHLEPDRTLRNCRDIDDGAPKMGCLGMQLCPKLLKSGPPELSDSILEVGMEVDVLERGPHFYIKQNAR</sequence>
<proteinExistence type="predicted"/>
<dbReference type="GO" id="GO:0030151">
    <property type="term" value="F:molybdenum ion binding"/>
    <property type="evidence" value="ECO:0007669"/>
    <property type="project" value="InterPro"/>
</dbReference>
<dbReference type="Pfam" id="PF03473">
    <property type="entry name" value="MOSC"/>
    <property type="match status" value="1"/>
</dbReference>
<protein>
    <recommendedName>
        <fullName evidence="3">MOSC domain-containing protein</fullName>
    </recommendedName>
</protein>
<gene>
    <name evidence="4" type="ORF">ED733_007720</name>
</gene>
<dbReference type="PROSITE" id="PS51340">
    <property type="entry name" value="MOSC"/>
    <property type="match status" value="1"/>
</dbReference>
<organism evidence="4 5">
    <name type="scientific">Metarhizium rileyi (strain RCEF 4871)</name>
    <name type="common">Nomuraea rileyi</name>
    <dbReference type="NCBI Taxonomy" id="1649241"/>
    <lineage>
        <taxon>Eukaryota</taxon>
        <taxon>Fungi</taxon>
        <taxon>Dikarya</taxon>
        <taxon>Ascomycota</taxon>
        <taxon>Pezizomycotina</taxon>
        <taxon>Sordariomycetes</taxon>
        <taxon>Hypocreomycetidae</taxon>
        <taxon>Hypocreales</taxon>
        <taxon>Clavicipitaceae</taxon>
        <taxon>Metarhizium</taxon>
    </lineage>
</organism>
<evidence type="ECO:0000259" key="3">
    <source>
        <dbReference type="PROSITE" id="PS51340"/>
    </source>
</evidence>
<feature type="domain" description="MOSC" evidence="3">
    <location>
        <begin position="264"/>
        <end position="432"/>
    </location>
</feature>
<feature type="region of interest" description="Disordered" evidence="1">
    <location>
        <begin position="41"/>
        <end position="70"/>
    </location>
</feature>
<dbReference type="Pfam" id="PF03476">
    <property type="entry name" value="MOSC_N"/>
    <property type="match status" value="1"/>
</dbReference>
<keyword evidence="2" id="KW-0472">Membrane</keyword>
<dbReference type="GO" id="GO:0030170">
    <property type="term" value="F:pyridoxal phosphate binding"/>
    <property type="evidence" value="ECO:0007669"/>
    <property type="project" value="InterPro"/>
</dbReference>
<evidence type="ECO:0000256" key="2">
    <source>
        <dbReference type="SAM" id="Phobius"/>
    </source>
</evidence>
<feature type="compositionally biased region" description="Basic and acidic residues" evidence="1">
    <location>
        <begin position="48"/>
        <end position="69"/>
    </location>
</feature>
<keyword evidence="2" id="KW-0812">Transmembrane</keyword>
<dbReference type="EMBL" id="SBHS01000005">
    <property type="protein sequence ID" value="TWU76534.1"/>
    <property type="molecule type" value="Genomic_DNA"/>
</dbReference>
<keyword evidence="2" id="KW-1133">Transmembrane helix</keyword>
<name>A0A5C6GGX0_METRR</name>
<comment type="caution">
    <text evidence="4">The sequence shown here is derived from an EMBL/GenBank/DDBJ whole genome shotgun (WGS) entry which is preliminary data.</text>
</comment>
<evidence type="ECO:0000313" key="4">
    <source>
        <dbReference type="EMBL" id="TWU76534.1"/>
    </source>
</evidence>
<dbReference type="GO" id="GO:0003824">
    <property type="term" value="F:catalytic activity"/>
    <property type="evidence" value="ECO:0007669"/>
    <property type="project" value="InterPro"/>
</dbReference>
<accession>A0A5C6GGX0</accession>
<feature type="transmembrane region" description="Helical" evidence="2">
    <location>
        <begin position="6"/>
        <end position="27"/>
    </location>
</feature>
<reference evidence="5" key="1">
    <citation type="submission" date="2018-12" db="EMBL/GenBank/DDBJ databases">
        <title>The complete genome of Metarhizium rileyi, a key fungal pathogen of Lepidoptera.</title>
        <authorList>
            <person name="Binneck E."/>
            <person name="Lastra C.C.L."/>
            <person name="Sosa-Gomez D.R."/>
        </authorList>
    </citation>
    <scope>NUCLEOTIDE SEQUENCE [LARGE SCALE GENOMIC DNA]</scope>
    <source>
        <strain evidence="5">Cep018-CH2</strain>
    </source>
</reference>
<evidence type="ECO:0000256" key="1">
    <source>
        <dbReference type="SAM" id="MobiDB-lite"/>
    </source>
</evidence>
<evidence type="ECO:0000313" key="5">
    <source>
        <dbReference type="Proteomes" id="UP000317257"/>
    </source>
</evidence>